<dbReference type="Proteomes" id="UP001227192">
    <property type="component" value="Unassembled WGS sequence"/>
</dbReference>
<organism evidence="1 2">
    <name type="scientific">Penicillium thymicola</name>
    <dbReference type="NCBI Taxonomy" id="293382"/>
    <lineage>
        <taxon>Eukaryota</taxon>
        <taxon>Fungi</taxon>
        <taxon>Dikarya</taxon>
        <taxon>Ascomycota</taxon>
        <taxon>Pezizomycotina</taxon>
        <taxon>Eurotiomycetes</taxon>
        <taxon>Eurotiomycetidae</taxon>
        <taxon>Eurotiales</taxon>
        <taxon>Aspergillaceae</taxon>
        <taxon>Penicillium</taxon>
    </lineage>
</organism>
<dbReference type="EMBL" id="LACB01000115">
    <property type="protein sequence ID" value="KAJ9488515.1"/>
    <property type="molecule type" value="Genomic_DNA"/>
</dbReference>
<evidence type="ECO:0000313" key="2">
    <source>
        <dbReference type="Proteomes" id="UP001227192"/>
    </source>
</evidence>
<dbReference type="AlphaFoldDB" id="A0AAI9TJK9"/>
<proteinExistence type="predicted"/>
<protein>
    <submittedName>
        <fullName evidence="1">Uncharacterized protein</fullName>
    </submittedName>
</protein>
<keyword evidence="2" id="KW-1185">Reference proteome</keyword>
<comment type="caution">
    <text evidence="1">The sequence shown here is derived from an EMBL/GenBank/DDBJ whole genome shotgun (WGS) entry which is preliminary data.</text>
</comment>
<name>A0AAI9TJK9_PENTH</name>
<accession>A0AAI9TJK9</accession>
<gene>
    <name evidence="1" type="ORF">VN97_g4780</name>
</gene>
<sequence>MDKHRARAREGPPEIVLPFYVVCFKGSRLDKKSIDKFYKKNKLKHQTMYTVLNYVNHLYLDHTADCRQYNIPGVTILDTRTLTTQAHYKECQLSKKR</sequence>
<evidence type="ECO:0000313" key="1">
    <source>
        <dbReference type="EMBL" id="KAJ9488515.1"/>
    </source>
</evidence>
<reference evidence="1" key="2">
    <citation type="journal article" date="2016" name="Fungal Biol.">
        <title>Ochratoxin A production by Penicillium thymicola.</title>
        <authorList>
            <person name="Nguyen H.D.T."/>
            <person name="McMullin D.R."/>
            <person name="Ponomareva E."/>
            <person name="Riley R."/>
            <person name="Pomraning K.R."/>
            <person name="Baker S.E."/>
            <person name="Seifert K.A."/>
        </authorList>
    </citation>
    <scope>NUCLEOTIDE SEQUENCE</scope>
    <source>
        <strain evidence="1">DAOM 180753</strain>
    </source>
</reference>
<reference evidence="1" key="1">
    <citation type="submission" date="2015-06" db="EMBL/GenBank/DDBJ databases">
        <authorList>
            <person name="Nguyen H."/>
        </authorList>
    </citation>
    <scope>NUCLEOTIDE SEQUENCE</scope>
    <source>
        <strain evidence="1">DAOM 180753</strain>
    </source>
</reference>